<evidence type="ECO:0000313" key="8">
    <source>
        <dbReference type="Proteomes" id="UP000034581"/>
    </source>
</evidence>
<keyword evidence="4" id="KW-0573">Peptidoglycan synthesis</keyword>
<dbReference type="STRING" id="1618350.UR67_C0010G0008"/>
<evidence type="ECO:0000256" key="4">
    <source>
        <dbReference type="ARBA" id="ARBA00022984"/>
    </source>
</evidence>
<dbReference type="InterPro" id="IPR003447">
    <property type="entry name" value="FEMABX"/>
</dbReference>
<evidence type="ECO:0000256" key="2">
    <source>
        <dbReference type="ARBA" id="ARBA00022679"/>
    </source>
</evidence>
<dbReference type="GO" id="GO:0016755">
    <property type="term" value="F:aminoacyltransferase activity"/>
    <property type="evidence" value="ECO:0007669"/>
    <property type="project" value="InterPro"/>
</dbReference>
<keyword evidence="2" id="KW-0808">Transferase</keyword>
<dbReference type="InterPro" id="IPR016181">
    <property type="entry name" value="Acyl_CoA_acyltransferase"/>
</dbReference>
<dbReference type="PANTHER" id="PTHR36174">
    <property type="entry name" value="LIPID II:GLYCINE GLYCYLTRANSFERASE"/>
    <property type="match status" value="1"/>
</dbReference>
<proteinExistence type="inferred from homology"/>
<dbReference type="InterPro" id="IPR050644">
    <property type="entry name" value="PG_Glycine_Bridge_Synth"/>
</dbReference>
<dbReference type="SUPFAM" id="SSF55729">
    <property type="entry name" value="Acyl-CoA N-acyltransferases (Nat)"/>
    <property type="match status" value="1"/>
</dbReference>
<name>A0A0G0BHH5_UNCC3</name>
<sequence>MSENNSKNYTQSENYSQYMKTIGWEVITFQSKYFIYIKKLNFLNLSIVKIPRAETNINYAEIDKISKKHHALLIKIEPDEKNSEQFNKNKQKLLKLGFCRDNFPILQTKTIIVDLKLSNDQLLASLRSETRHHLRKSWKQNFHTKIIINNQSLESEKAINDFYALFENCAKERKFYTPFKTQMQTLWNCFREKATIILVYEKDNQKPLSGALILTHGNTAYYKYGASIPYGRNKYSSYFLFWEMFKWAKKSGFKNFDLEGIYDERYHRTQKYVGFTQFKKGWSKNEVTYLGSFTKYYSLPLKLLAKIGILV</sequence>
<dbReference type="EMBL" id="LBQB01000010">
    <property type="protein sequence ID" value="KKP68924.1"/>
    <property type="molecule type" value="Genomic_DNA"/>
</dbReference>
<evidence type="ECO:0000256" key="1">
    <source>
        <dbReference type="ARBA" id="ARBA00009943"/>
    </source>
</evidence>
<dbReference type="Gene3D" id="3.40.630.30">
    <property type="match status" value="1"/>
</dbReference>
<keyword evidence="5" id="KW-0012">Acyltransferase</keyword>
<reference evidence="7 8" key="1">
    <citation type="journal article" date="2015" name="Nature">
        <title>rRNA introns, odd ribosomes, and small enigmatic genomes across a large radiation of phyla.</title>
        <authorList>
            <person name="Brown C.T."/>
            <person name="Hug L.A."/>
            <person name="Thomas B.C."/>
            <person name="Sharon I."/>
            <person name="Castelle C.J."/>
            <person name="Singh A."/>
            <person name="Wilkins M.J."/>
            <person name="Williams K.H."/>
            <person name="Banfield J.F."/>
        </authorList>
    </citation>
    <scope>NUCLEOTIDE SEQUENCE [LARGE SCALE GENOMIC DNA]</scope>
</reference>
<dbReference type="GO" id="GO:0009252">
    <property type="term" value="P:peptidoglycan biosynthetic process"/>
    <property type="evidence" value="ECO:0007669"/>
    <property type="project" value="UniProtKB-KW"/>
</dbReference>
<evidence type="ECO:0000256" key="3">
    <source>
        <dbReference type="ARBA" id="ARBA00022960"/>
    </source>
</evidence>
<protein>
    <submittedName>
        <fullName evidence="7">Methicillin resistance protein</fullName>
    </submittedName>
</protein>
<dbReference type="Pfam" id="PF02388">
    <property type="entry name" value="FemAB"/>
    <property type="match status" value="1"/>
</dbReference>
<dbReference type="PROSITE" id="PS51191">
    <property type="entry name" value="FEMABX"/>
    <property type="match status" value="1"/>
</dbReference>
<keyword evidence="3" id="KW-0133">Cell shape</keyword>
<dbReference type="AlphaFoldDB" id="A0A0G0BHH5"/>
<dbReference type="PANTHER" id="PTHR36174:SF1">
    <property type="entry name" value="LIPID II:GLYCINE GLYCYLTRANSFERASE"/>
    <property type="match status" value="1"/>
</dbReference>
<gene>
    <name evidence="7" type="ORF">UR67_C0010G0008</name>
</gene>
<dbReference type="Proteomes" id="UP000034581">
    <property type="component" value="Unassembled WGS sequence"/>
</dbReference>
<comment type="caution">
    <text evidence="7">The sequence shown here is derived from an EMBL/GenBank/DDBJ whole genome shotgun (WGS) entry which is preliminary data.</text>
</comment>
<dbReference type="GO" id="GO:0008360">
    <property type="term" value="P:regulation of cell shape"/>
    <property type="evidence" value="ECO:0007669"/>
    <property type="project" value="UniProtKB-KW"/>
</dbReference>
<organism evidence="7 8">
    <name type="scientific">candidate division CPR3 bacterium GW2011_GWF2_35_18</name>
    <dbReference type="NCBI Taxonomy" id="1618350"/>
    <lineage>
        <taxon>Bacteria</taxon>
        <taxon>Bacteria division CPR3</taxon>
    </lineage>
</organism>
<evidence type="ECO:0000256" key="6">
    <source>
        <dbReference type="ARBA" id="ARBA00023316"/>
    </source>
</evidence>
<evidence type="ECO:0000313" key="7">
    <source>
        <dbReference type="EMBL" id="KKP68924.1"/>
    </source>
</evidence>
<dbReference type="GO" id="GO:0071555">
    <property type="term" value="P:cell wall organization"/>
    <property type="evidence" value="ECO:0007669"/>
    <property type="project" value="UniProtKB-KW"/>
</dbReference>
<comment type="similarity">
    <text evidence="1">Belongs to the FemABX family.</text>
</comment>
<evidence type="ECO:0000256" key="5">
    <source>
        <dbReference type="ARBA" id="ARBA00023315"/>
    </source>
</evidence>
<accession>A0A0G0BHH5</accession>
<keyword evidence="6" id="KW-0961">Cell wall biogenesis/degradation</keyword>